<dbReference type="GeneID" id="42797544"/>
<dbReference type="EMBL" id="CP045483">
    <property type="protein sequence ID" value="QGR18652.1"/>
    <property type="molecule type" value="Genomic_DNA"/>
</dbReference>
<evidence type="ECO:0000313" key="2">
    <source>
        <dbReference type="EMBL" id="QGR18652.1"/>
    </source>
</evidence>
<dbReference type="RefSeq" id="WP_156004837.1">
    <property type="nucleotide sequence ID" value="NZ_CP045483.1"/>
</dbReference>
<reference evidence="2 3" key="1">
    <citation type="submission" date="2019-10" db="EMBL/GenBank/DDBJ databases">
        <title>Genome Sequences from Six Type Strain Members of the Archaeal Family Sulfolobaceae: Acidianus ambivalens, Acidianus infernus, Metallosphaera prunae, Stygiolobus azoricus, Sulfolobus metallicus, and Sulfurisphaera ohwakuensis.</title>
        <authorList>
            <person name="Counts J.A."/>
            <person name="Kelly R.M."/>
        </authorList>
    </citation>
    <scope>NUCLEOTIDE SEQUENCE [LARGE SCALE GENOMIC DNA]</scope>
    <source>
        <strain evidence="2 3">FC6</strain>
    </source>
</reference>
<keyword evidence="1" id="KW-0812">Transmembrane</keyword>
<organism evidence="2 3">
    <name type="scientific">Stygiolobus azoricus</name>
    <dbReference type="NCBI Taxonomy" id="41675"/>
    <lineage>
        <taxon>Archaea</taxon>
        <taxon>Thermoproteota</taxon>
        <taxon>Thermoprotei</taxon>
        <taxon>Sulfolobales</taxon>
        <taxon>Sulfolobaceae</taxon>
        <taxon>Stygiolobus</taxon>
    </lineage>
</organism>
<name>A0A650CLU7_9CREN</name>
<keyword evidence="1" id="KW-1133">Transmembrane helix</keyword>
<accession>A0A650CLU7</accession>
<proteinExistence type="predicted"/>
<keyword evidence="3" id="KW-1185">Reference proteome</keyword>
<dbReference type="Proteomes" id="UP000423396">
    <property type="component" value="Chromosome"/>
</dbReference>
<dbReference type="AlphaFoldDB" id="A0A650CLU7"/>
<dbReference type="SUPFAM" id="SSF46785">
    <property type="entry name" value="Winged helix' DNA-binding domain"/>
    <property type="match status" value="1"/>
</dbReference>
<keyword evidence="1" id="KW-0472">Membrane</keyword>
<evidence type="ECO:0000256" key="1">
    <source>
        <dbReference type="SAM" id="Phobius"/>
    </source>
</evidence>
<dbReference type="OrthoDB" id="9395at2157"/>
<dbReference type="InterPro" id="IPR036388">
    <property type="entry name" value="WH-like_DNA-bd_sf"/>
</dbReference>
<gene>
    <name evidence="2" type="ORF">D1868_00660</name>
</gene>
<feature type="transmembrane region" description="Helical" evidence="1">
    <location>
        <begin position="83"/>
        <end position="100"/>
    </location>
</feature>
<dbReference type="InterPro" id="IPR036390">
    <property type="entry name" value="WH_DNA-bd_sf"/>
</dbReference>
<feature type="transmembrane region" description="Helical" evidence="1">
    <location>
        <begin position="106"/>
        <end position="125"/>
    </location>
</feature>
<dbReference type="KEGG" id="sazo:D1868_00660"/>
<evidence type="ECO:0000313" key="3">
    <source>
        <dbReference type="Proteomes" id="UP000423396"/>
    </source>
</evidence>
<protein>
    <submittedName>
        <fullName evidence="2">ArsR family transcriptional regulator</fullName>
    </submittedName>
</protein>
<dbReference type="Gene3D" id="1.10.10.10">
    <property type="entry name" value="Winged helix-like DNA-binding domain superfamily/Winged helix DNA-binding domain"/>
    <property type="match status" value="1"/>
</dbReference>
<sequence length="147" mass="17052">MQLDLRQSTKKVYYYILTNRNGVTLKQIQEDLGFSSVSAARYHVNKLKSAGLIQETYDGKYVVKKVILDDDYVLLFNYVLPKSVFFASFFLTSFILSLYLTRLDSLGAEVFSLIIVFIAGIIFVMDTIKRYTRFLNEMRGKINLEEE</sequence>